<dbReference type="EMBL" id="SDPQ02000001">
    <property type="protein sequence ID" value="KAA1399655.1"/>
    <property type="molecule type" value="Genomic_DNA"/>
</dbReference>
<comment type="caution">
    <text evidence="1">The sequence shown here is derived from an EMBL/GenBank/DDBJ whole genome shotgun (WGS) entry which is preliminary data.</text>
</comment>
<dbReference type="OrthoDB" id="5519791at2"/>
<protein>
    <recommendedName>
        <fullName evidence="3">DUF4209 domain-containing protein</fullName>
    </recommendedName>
</protein>
<name>A0A5M4FJ84_9ACTN</name>
<evidence type="ECO:0000313" key="2">
    <source>
        <dbReference type="Proteomes" id="UP000380867"/>
    </source>
</evidence>
<accession>A0A5M4FJ84</accession>
<dbReference type="RefSeq" id="WP_149687790.1">
    <property type="nucleotide sequence ID" value="NZ_SDPQ02000001.1"/>
</dbReference>
<reference evidence="1" key="1">
    <citation type="submission" date="2019-09" db="EMBL/GenBank/DDBJ databases">
        <authorList>
            <person name="Li J."/>
        </authorList>
    </citation>
    <scope>NUCLEOTIDE SEQUENCE [LARGE SCALE GENOMIC DNA]</scope>
    <source>
        <strain evidence="1">JCM 14732</strain>
    </source>
</reference>
<dbReference type="Proteomes" id="UP000380867">
    <property type="component" value="Unassembled WGS sequence"/>
</dbReference>
<gene>
    <name evidence="1" type="ORF">ESP70_002520</name>
</gene>
<organism evidence="1 2">
    <name type="scientific">Aeromicrobium ginsengisoli</name>
    <dbReference type="NCBI Taxonomy" id="363867"/>
    <lineage>
        <taxon>Bacteria</taxon>
        <taxon>Bacillati</taxon>
        <taxon>Actinomycetota</taxon>
        <taxon>Actinomycetes</taxon>
        <taxon>Propionibacteriales</taxon>
        <taxon>Nocardioidaceae</taxon>
        <taxon>Aeromicrobium</taxon>
    </lineage>
</organism>
<proteinExistence type="predicted"/>
<evidence type="ECO:0008006" key="3">
    <source>
        <dbReference type="Google" id="ProtNLM"/>
    </source>
</evidence>
<sequence length="592" mass="65447">MNFALTAEDDRAHVEMAPSGLHNGVPLALKRVPVEDLDVWRRIAKDVTHPAAKAHFYDLLFKKGGPRALNDAVEAVHAYMEVAKVDHYEVQVGEEEERQFKWAAHNRNMAMGRALSLRHVVAKDSASAALVEEVQGLALRCINRILLDPSPHIGDLLMLVRLLTRGRRTLAPQQSEALKVAIEQALHKHQDRDHVIDDLVAQLILLEPSRADELNRVRVQARLTIAESQPHASVKMIHLERAATLARNHQFRDLHDEAIKQMQRISPEDLGFQTFSSEAPLQAEVLAAEIQRVSEGADWRDSLTSWLQTGSPSGNAESNREGAEALAQVSLVSQLGMPSIVYGRDGLPRWTASTDDERRQHELARHEMFAVNFNGLVLAEGLDAIGKKYATPNVEDLTLLLSHDGAGDVALAGMFARALLRYWSGDFEGALMTAALRVETGARHLAVALDEAAYVTSRQTAPAVYLGIAPLIDLLEKHGLDEDWKRFLLTYFVSPEGRSLRHDLAHGFGPDDDKPRIEAALSLRALGLFVNAAWQPGKDTAPATPVVGLHSTGLVEAAYLLFRHAFGGVPVTTLVRHEARSLLRIARNWRRG</sequence>
<evidence type="ECO:0000313" key="1">
    <source>
        <dbReference type="EMBL" id="KAA1399655.1"/>
    </source>
</evidence>
<dbReference type="AlphaFoldDB" id="A0A5M4FJ84"/>
<keyword evidence="2" id="KW-1185">Reference proteome</keyword>